<feature type="compositionally biased region" description="Polar residues" evidence="1">
    <location>
        <begin position="314"/>
        <end position="324"/>
    </location>
</feature>
<dbReference type="GeneID" id="38137887"/>
<feature type="compositionally biased region" description="Basic and acidic residues" evidence="1">
    <location>
        <begin position="325"/>
        <end position="334"/>
    </location>
</feature>
<evidence type="ECO:0000256" key="2">
    <source>
        <dbReference type="SAM" id="Phobius"/>
    </source>
</evidence>
<reference evidence="4 5" key="1">
    <citation type="submission" date="2018-07" db="EMBL/GenBank/DDBJ databases">
        <title>The genomes of Aspergillus section Nigri reveals drivers in fungal speciation.</title>
        <authorList>
            <consortium name="DOE Joint Genome Institute"/>
            <person name="Vesth T.C."/>
            <person name="Nybo J."/>
            <person name="Theobald S."/>
            <person name="Brandl J."/>
            <person name="Frisvad J.C."/>
            <person name="Nielsen K.F."/>
            <person name="Lyhne E.K."/>
            <person name="Kogle M.E."/>
            <person name="Kuo A."/>
            <person name="Riley R."/>
            <person name="Clum A."/>
            <person name="Nolan M."/>
            <person name="Lipzen A."/>
            <person name="Salamov A."/>
            <person name="Henrissat B."/>
            <person name="Wiebenga A."/>
            <person name="De vries R.P."/>
            <person name="Grigoriev I.V."/>
            <person name="Mortensen U.H."/>
            <person name="Andersen M.R."/>
            <person name="Baker S.E."/>
        </authorList>
    </citation>
    <scope>NUCLEOTIDE SEQUENCE [LARGE SCALE GENOMIC DNA]</scope>
    <source>
        <strain evidence="4 5">CBS 139.54b</strain>
    </source>
</reference>
<evidence type="ECO:0000313" key="4">
    <source>
        <dbReference type="EMBL" id="RDH28958.1"/>
    </source>
</evidence>
<proteinExistence type="predicted"/>
<keyword evidence="2" id="KW-0472">Membrane</keyword>
<name>A0A3F3PQ64_9EURO</name>
<organism evidence="4 5">
    <name type="scientific">Aspergillus welwitschiae</name>
    <dbReference type="NCBI Taxonomy" id="1341132"/>
    <lineage>
        <taxon>Eukaryota</taxon>
        <taxon>Fungi</taxon>
        <taxon>Dikarya</taxon>
        <taxon>Ascomycota</taxon>
        <taxon>Pezizomycotina</taxon>
        <taxon>Eurotiomycetes</taxon>
        <taxon>Eurotiomycetidae</taxon>
        <taxon>Eurotiales</taxon>
        <taxon>Aspergillaceae</taxon>
        <taxon>Aspergillus</taxon>
        <taxon>Aspergillus subgen. Circumdati</taxon>
    </lineage>
</organism>
<feature type="domain" description="Rhodopsin" evidence="3">
    <location>
        <begin position="31"/>
        <end position="97"/>
    </location>
</feature>
<feature type="transmembrane region" description="Helical" evidence="2">
    <location>
        <begin position="46"/>
        <end position="68"/>
    </location>
</feature>
<dbReference type="Proteomes" id="UP000253729">
    <property type="component" value="Unassembled WGS sequence"/>
</dbReference>
<dbReference type="InterPro" id="IPR049326">
    <property type="entry name" value="Rhodopsin_dom_fungi"/>
</dbReference>
<gene>
    <name evidence="4" type="ORF">BDQ94DRAFT_162370</name>
</gene>
<evidence type="ECO:0000256" key="1">
    <source>
        <dbReference type="SAM" id="MobiDB-lite"/>
    </source>
</evidence>
<keyword evidence="5" id="KW-1185">Reference proteome</keyword>
<dbReference type="PANTHER" id="PTHR38794">
    <property type="entry name" value="INTEGRAL MEMBRANE PROTEIN"/>
    <property type="match status" value="1"/>
</dbReference>
<keyword evidence="2" id="KW-1133">Transmembrane helix</keyword>
<evidence type="ECO:0000313" key="5">
    <source>
        <dbReference type="Proteomes" id="UP000253729"/>
    </source>
</evidence>
<accession>A0A3F3PQ64</accession>
<keyword evidence="2" id="KW-0812">Transmembrane</keyword>
<dbReference type="EMBL" id="KZ852071">
    <property type="protein sequence ID" value="RDH28958.1"/>
    <property type="molecule type" value="Genomic_DNA"/>
</dbReference>
<feature type="transmembrane region" description="Helical" evidence="2">
    <location>
        <begin position="15"/>
        <end position="34"/>
    </location>
</feature>
<dbReference type="AlphaFoldDB" id="A0A3F3PQ64"/>
<evidence type="ECO:0000259" key="3">
    <source>
        <dbReference type="Pfam" id="PF20684"/>
    </source>
</evidence>
<protein>
    <recommendedName>
        <fullName evidence="3">Rhodopsin domain-containing protein</fullName>
    </recommendedName>
</protein>
<feature type="region of interest" description="Disordered" evidence="1">
    <location>
        <begin position="102"/>
        <end position="129"/>
    </location>
</feature>
<sequence>MGRFTGDTKDPAVNVSTWFLLVTASLSVIFRLGTKYGSFRTLTNDDYLIVVSLIFCIGQSIAVSMAVANGYGYHFSTLTPERFDNMMKSLFLEDIPFMFHPQPDADSQRSSRRQRGANIGDRYGRDMSTGNRLSMQRTEDLELLHGEMHEPGIISHHPQVYTNKRATTLTSPTDSMALLYGNHEHCDRHHDHLAGALLDRAHPNVLETQVRVRKYLFISSPVSPIPHYPNVSPTNQTNPPNRVILISIVELILVSQNDATHDPSFSTWGVTISVETIQCLSIVTACWAQLKPFLNMLKSNGLRIQGVDYRSTNNRSKWSTTRSANRTESKYTRSGEHELVGMGAGQGNITTVSAARLSDDDSQSSQAGIIREVRTWVCKRDKQQQQAQAVKQTRPQWSRLG</sequence>
<dbReference type="PANTHER" id="PTHR38794:SF2">
    <property type="entry name" value="INTEGRAL MEMBRANE PROTEIN"/>
    <property type="match status" value="1"/>
</dbReference>
<feature type="region of interest" description="Disordered" evidence="1">
    <location>
        <begin position="314"/>
        <end position="334"/>
    </location>
</feature>
<dbReference type="RefSeq" id="XP_026621980.1">
    <property type="nucleotide sequence ID" value="XM_026769531.1"/>
</dbReference>
<dbReference type="Pfam" id="PF20684">
    <property type="entry name" value="Fung_rhodopsin"/>
    <property type="match status" value="1"/>
</dbReference>